<proteinExistence type="inferred from homology"/>
<comment type="similarity">
    <text evidence="1">Belongs to the glycerophosphoryl diester phosphodiesterase family.</text>
</comment>
<dbReference type="GO" id="GO:0006629">
    <property type="term" value="P:lipid metabolic process"/>
    <property type="evidence" value="ECO:0007669"/>
    <property type="project" value="InterPro"/>
</dbReference>
<dbReference type="InterPro" id="IPR017946">
    <property type="entry name" value="PLC-like_Pdiesterase_TIM-brl"/>
</dbReference>
<dbReference type="GO" id="GO:0008889">
    <property type="term" value="F:glycerophosphodiester phosphodiesterase activity"/>
    <property type="evidence" value="ECO:0007669"/>
    <property type="project" value="UniProtKB-EC"/>
</dbReference>
<dbReference type="Gene3D" id="3.20.20.190">
    <property type="entry name" value="Phosphatidylinositol (PI) phosphodiesterase"/>
    <property type="match status" value="1"/>
</dbReference>
<comment type="caution">
    <text evidence="9">The sequence shown here is derived from an EMBL/GenBank/DDBJ whole genome shotgun (WGS) entry which is preliminary data.</text>
</comment>
<evidence type="ECO:0000256" key="6">
    <source>
        <dbReference type="ARBA" id="ARBA00047512"/>
    </source>
</evidence>
<feature type="signal peptide" evidence="7">
    <location>
        <begin position="1"/>
        <end position="25"/>
    </location>
</feature>
<evidence type="ECO:0000256" key="7">
    <source>
        <dbReference type="SAM" id="SignalP"/>
    </source>
</evidence>
<reference evidence="9 10" key="1">
    <citation type="journal article" date="2014" name="Int. J. Syst. Evol. Microbiol.">
        <title>Complete genome sequence of Corynebacterium casei LMG S-19264T (=DSM 44701T), isolated from a smear-ripened cheese.</title>
        <authorList>
            <consortium name="US DOE Joint Genome Institute (JGI-PGF)"/>
            <person name="Walter F."/>
            <person name="Albersmeier A."/>
            <person name="Kalinowski J."/>
            <person name="Ruckert C."/>
        </authorList>
    </citation>
    <scope>NUCLEOTIDE SEQUENCE [LARGE SCALE GENOMIC DNA]</scope>
    <source>
        <strain evidence="9 10">NBRC 110095</strain>
    </source>
</reference>
<dbReference type="EMBL" id="BSPD01000037">
    <property type="protein sequence ID" value="GLS25973.1"/>
    <property type="molecule type" value="Genomic_DNA"/>
</dbReference>
<comment type="catalytic activity">
    <reaction evidence="6">
        <text>a sn-glycero-3-phosphodiester + H2O = an alcohol + sn-glycerol 3-phosphate + H(+)</text>
        <dbReference type="Rhea" id="RHEA:12969"/>
        <dbReference type="ChEBI" id="CHEBI:15377"/>
        <dbReference type="ChEBI" id="CHEBI:15378"/>
        <dbReference type="ChEBI" id="CHEBI:30879"/>
        <dbReference type="ChEBI" id="CHEBI:57597"/>
        <dbReference type="ChEBI" id="CHEBI:83408"/>
        <dbReference type="EC" id="3.1.4.46"/>
    </reaction>
</comment>
<dbReference type="GO" id="GO:0006071">
    <property type="term" value="P:glycerol metabolic process"/>
    <property type="evidence" value="ECO:0007669"/>
    <property type="project" value="UniProtKB-KW"/>
</dbReference>
<evidence type="ECO:0000256" key="4">
    <source>
        <dbReference type="ARBA" id="ARBA00022798"/>
    </source>
</evidence>
<dbReference type="PROSITE" id="PS51704">
    <property type="entry name" value="GP_PDE"/>
    <property type="match status" value="1"/>
</dbReference>
<keyword evidence="4" id="KW-0319">Glycerol metabolism</keyword>
<organism evidence="9 10">
    <name type="scientific">Marinibactrum halimedae</name>
    <dbReference type="NCBI Taxonomy" id="1444977"/>
    <lineage>
        <taxon>Bacteria</taxon>
        <taxon>Pseudomonadati</taxon>
        <taxon>Pseudomonadota</taxon>
        <taxon>Gammaproteobacteria</taxon>
        <taxon>Cellvibrionales</taxon>
        <taxon>Cellvibrionaceae</taxon>
        <taxon>Marinibactrum</taxon>
    </lineage>
</organism>
<name>A0AA37T3I0_9GAMM</name>
<dbReference type="InterPro" id="IPR030395">
    <property type="entry name" value="GP_PDE_dom"/>
</dbReference>
<dbReference type="PANTHER" id="PTHR43620">
    <property type="entry name" value="GLYCEROPHOSPHORYL DIESTER PHOSPHODIESTERASE"/>
    <property type="match status" value="1"/>
</dbReference>
<evidence type="ECO:0000259" key="8">
    <source>
        <dbReference type="PROSITE" id="PS51704"/>
    </source>
</evidence>
<dbReference type="PROSITE" id="PS51257">
    <property type="entry name" value="PROKAR_LIPOPROTEIN"/>
    <property type="match status" value="1"/>
</dbReference>
<dbReference type="RefSeq" id="WP_232593256.1">
    <property type="nucleotide sequence ID" value="NZ_BSPD01000037.1"/>
</dbReference>
<evidence type="ECO:0000313" key="10">
    <source>
        <dbReference type="Proteomes" id="UP001156870"/>
    </source>
</evidence>
<feature type="domain" description="GP-PDE" evidence="8">
    <location>
        <begin position="73"/>
        <end position="364"/>
    </location>
</feature>
<protein>
    <recommendedName>
        <fullName evidence="2">glycerophosphodiester phosphodiesterase</fullName>
        <ecNumber evidence="2">3.1.4.46</ecNumber>
    </recommendedName>
</protein>
<evidence type="ECO:0000313" key="9">
    <source>
        <dbReference type="EMBL" id="GLS25973.1"/>
    </source>
</evidence>
<evidence type="ECO:0000256" key="2">
    <source>
        <dbReference type="ARBA" id="ARBA00012247"/>
    </source>
</evidence>
<keyword evidence="5" id="KW-0378">Hydrolase</keyword>
<dbReference type="Proteomes" id="UP001156870">
    <property type="component" value="Unassembled WGS sequence"/>
</dbReference>
<dbReference type="Pfam" id="PF03009">
    <property type="entry name" value="GDPD"/>
    <property type="match status" value="1"/>
</dbReference>
<dbReference type="SUPFAM" id="SSF51695">
    <property type="entry name" value="PLC-like phosphodiesterases"/>
    <property type="match status" value="1"/>
</dbReference>
<dbReference type="AlphaFoldDB" id="A0AA37T3I0"/>
<dbReference type="PANTHER" id="PTHR43620:SF7">
    <property type="entry name" value="GLYCEROPHOSPHODIESTER PHOSPHODIESTERASE GDPD5-RELATED"/>
    <property type="match status" value="1"/>
</dbReference>
<gene>
    <name evidence="9" type="ORF">GCM10007877_16880</name>
</gene>
<keyword evidence="3 7" id="KW-0732">Signal</keyword>
<evidence type="ECO:0000256" key="5">
    <source>
        <dbReference type="ARBA" id="ARBA00022801"/>
    </source>
</evidence>
<evidence type="ECO:0000256" key="3">
    <source>
        <dbReference type="ARBA" id="ARBA00022729"/>
    </source>
</evidence>
<accession>A0AA37T3I0</accession>
<evidence type="ECO:0000256" key="1">
    <source>
        <dbReference type="ARBA" id="ARBA00007277"/>
    </source>
</evidence>
<keyword evidence="10" id="KW-1185">Reference proteome</keyword>
<sequence length="434" mass="48225">MGLCVKTLKVLTATVLTVVAGSACAGKHWDWQWDWKNNIDLGPRPTFLVEGMEESHLKRRLESCKNGPFYKTDFSIGHRGAPMQFPEHTKESYVAAAKMGAGILECDVSFTSDGELVCRHAQCDLHTTTNIILTDLNDQCSVPWNADMPNPESVKCCTSDITLAEFKTLEGKMDSFNQAATTAEEFVGGVADWRTGLYESRGTLLTHTESIKLFQKLGAKFTPELKGPDRAARLQVEDVFGSQANYAQKLADEYRQAGVSPHNVWLQSFNLEDVKYWIEKEPSFGRQAVYLDDRYGSGINPNDPSTFSPSMKELADQGVEIIAPPLWMLLKVTDNGKIVPSAYARAARKAGLGIITWTFERSDLRNGSRTGVDENGNPVATWYYQFDVNPNAQAINTDSDMYKALHVLAKDVKILGIFSDWPATVTYYANCMGL</sequence>
<dbReference type="EC" id="3.1.4.46" evidence="2"/>
<feature type="chain" id="PRO_5041357030" description="glycerophosphodiester phosphodiesterase" evidence="7">
    <location>
        <begin position="26"/>
        <end position="434"/>
    </location>
</feature>